<proteinExistence type="predicted"/>
<dbReference type="EMBL" id="JAHIBW010000019">
    <property type="protein sequence ID" value="KAG7301814.1"/>
    <property type="molecule type" value="Genomic_DNA"/>
</dbReference>
<comment type="caution">
    <text evidence="1">The sequence shown here is derived from an EMBL/GenBank/DDBJ whole genome shotgun (WGS) entry which is preliminary data.</text>
</comment>
<dbReference type="Proteomes" id="UP000823941">
    <property type="component" value="Chromosome 19"/>
</dbReference>
<evidence type="ECO:0000313" key="1">
    <source>
        <dbReference type="EMBL" id="KAG7301814.1"/>
    </source>
</evidence>
<accession>A0ABQ7Q9A5</accession>
<keyword evidence="2" id="KW-1185">Reference proteome</keyword>
<evidence type="ECO:0000313" key="2">
    <source>
        <dbReference type="Proteomes" id="UP000823941"/>
    </source>
</evidence>
<reference evidence="1 2" key="1">
    <citation type="submission" date="2021-06" db="EMBL/GenBank/DDBJ databases">
        <title>A haploid diamondback moth (Plutella xylostella L.) genome assembly resolves 31 chromosomes and identifies a diamide resistance mutation.</title>
        <authorList>
            <person name="Ward C.M."/>
            <person name="Perry K.D."/>
            <person name="Baker G."/>
            <person name="Powis K."/>
            <person name="Heckel D.G."/>
            <person name="Baxter S.W."/>
        </authorList>
    </citation>
    <scope>NUCLEOTIDE SEQUENCE [LARGE SCALE GENOMIC DNA]</scope>
    <source>
        <strain evidence="1 2">LV</strain>
        <tissue evidence="1">Single pupa</tissue>
    </source>
</reference>
<protein>
    <submittedName>
        <fullName evidence="1">Uncharacterized protein</fullName>
    </submittedName>
</protein>
<name>A0ABQ7Q9A5_PLUXY</name>
<sequence>MSTQNICAYTYIAHAQRAARDGDAQGLQVAPARATRATRAGGRDNSALLRELSDFYSNPPRWMVNAYAATAALPN</sequence>
<gene>
    <name evidence="1" type="ORF">JYU34_014845</name>
</gene>
<organism evidence="1 2">
    <name type="scientific">Plutella xylostella</name>
    <name type="common">Diamondback moth</name>
    <name type="synonym">Plutella maculipennis</name>
    <dbReference type="NCBI Taxonomy" id="51655"/>
    <lineage>
        <taxon>Eukaryota</taxon>
        <taxon>Metazoa</taxon>
        <taxon>Ecdysozoa</taxon>
        <taxon>Arthropoda</taxon>
        <taxon>Hexapoda</taxon>
        <taxon>Insecta</taxon>
        <taxon>Pterygota</taxon>
        <taxon>Neoptera</taxon>
        <taxon>Endopterygota</taxon>
        <taxon>Lepidoptera</taxon>
        <taxon>Glossata</taxon>
        <taxon>Ditrysia</taxon>
        <taxon>Yponomeutoidea</taxon>
        <taxon>Plutellidae</taxon>
        <taxon>Plutella</taxon>
    </lineage>
</organism>